<feature type="transmembrane region" description="Helical" evidence="1">
    <location>
        <begin position="21"/>
        <end position="39"/>
    </location>
</feature>
<keyword evidence="1" id="KW-1133">Transmembrane helix</keyword>
<keyword evidence="1" id="KW-0472">Membrane</keyword>
<sequence length="40" mass="4289">MGLKHVEGILGKSSKCISSRLVVLPFFVFPTAPLLTPFSA</sequence>
<dbReference type="AlphaFoldDB" id="A0A0E9TDN4"/>
<keyword evidence="1" id="KW-0812">Transmembrane</keyword>
<name>A0A0E9TDN4_ANGAN</name>
<protein>
    <submittedName>
        <fullName evidence="2">Uncharacterized protein</fullName>
    </submittedName>
</protein>
<proteinExistence type="predicted"/>
<organism evidence="2">
    <name type="scientific">Anguilla anguilla</name>
    <name type="common">European freshwater eel</name>
    <name type="synonym">Muraena anguilla</name>
    <dbReference type="NCBI Taxonomy" id="7936"/>
    <lineage>
        <taxon>Eukaryota</taxon>
        <taxon>Metazoa</taxon>
        <taxon>Chordata</taxon>
        <taxon>Craniata</taxon>
        <taxon>Vertebrata</taxon>
        <taxon>Euteleostomi</taxon>
        <taxon>Actinopterygii</taxon>
        <taxon>Neopterygii</taxon>
        <taxon>Teleostei</taxon>
        <taxon>Anguilliformes</taxon>
        <taxon>Anguillidae</taxon>
        <taxon>Anguilla</taxon>
    </lineage>
</organism>
<dbReference type="EMBL" id="GBXM01056856">
    <property type="protein sequence ID" value="JAH51721.1"/>
    <property type="molecule type" value="Transcribed_RNA"/>
</dbReference>
<accession>A0A0E9TDN4</accession>
<reference evidence="2" key="1">
    <citation type="submission" date="2014-11" db="EMBL/GenBank/DDBJ databases">
        <authorList>
            <person name="Amaro Gonzalez C."/>
        </authorList>
    </citation>
    <scope>NUCLEOTIDE SEQUENCE</scope>
</reference>
<evidence type="ECO:0000256" key="1">
    <source>
        <dbReference type="SAM" id="Phobius"/>
    </source>
</evidence>
<reference evidence="2" key="2">
    <citation type="journal article" date="2015" name="Fish Shellfish Immunol.">
        <title>Early steps in the European eel (Anguilla anguilla)-Vibrio vulnificus interaction in the gills: Role of the RtxA13 toxin.</title>
        <authorList>
            <person name="Callol A."/>
            <person name="Pajuelo D."/>
            <person name="Ebbesson L."/>
            <person name="Teles M."/>
            <person name="MacKenzie S."/>
            <person name="Amaro C."/>
        </authorList>
    </citation>
    <scope>NUCLEOTIDE SEQUENCE</scope>
</reference>
<evidence type="ECO:0000313" key="2">
    <source>
        <dbReference type="EMBL" id="JAH51721.1"/>
    </source>
</evidence>